<organism evidence="1">
    <name type="scientific">Neisseria gonorrhoeae</name>
    <dbReference type="NCBI Taxonomy" id="485"/>
    <lineage>
        <taxon>Bacteria</taxon>
        <taxon>Pseudomonadati</taxon>
        <taxon>Pseudomonadota</taxon>
        <taxon>Betaproteobacteria</taxon>
        <taxon>Neisseriales</taxon>
        <taxon>Neisseriaceae</taxon>
        <taxon>Neisseria</taxon>
    </lineage>
</organism>
<dbReference type="Proteomes" id="UP000239837">
    <property type="component" value="Chromosome"/>
</dbReference>
<name>A0AB74ECZ3_NEIGO</name>
<reference evidence="1" key="1">
    <citation type="submission" date="2016-05" db="EMBL/GenBank/DDBJ databases">
        <authorList>
            <consortium name="Pathogen Informatics"/>
        </authorList>
    </citation>
    <scope>NUCLEOTIDE SEQUENCE</scope>
    <source>
        <strain evidence="1">WHO F</strain>
    </source>
</reference>
<dbReference type="AlphaFoldDB" id="A0AB74ECZ3"/>
<evidence type="ECO:0000313" key="2">
    <source>
        <dbReference type="EMBL" id="SBQ20204.1"/>
    </source>
</evidence>
<proteinExistence type="predicted"/>
<evidence type="ECO:0000313" key="1">
    <source>
        <dbReference type="EMBL" id="SBM87004.1"/>
    </source>
</evidence>
<gene>
    <name evidence="1" type="ORF">WHOF_00144</name>
    <name evidence="2" type="ORF">WHOF_00895C</name>
</gene>
<dbReference type="EMBL" id="FLKW01000001">
    <property type="protein sequence ID" value="SBM87004.1"/>
    <property type="molecule type" value="Genomic_DNA"/>
</dbReference>
<dbReference type="RefSeq" id="WP_020997331.1">
    <property type="nucleotide sequence ID" value="NZ_CAXEDV010000006.1"/>
</dbReference>
<sequence>MKLVEKLEFYYLKLVLVAMRILDKWFLEDASVRTKLTMELTLPLAWKDLDYDEFQLAVSQMATDWLEQRICELENDFTKVIYDPDTVFQHQDVRNILLGSCKYGGARILQNIVRLLYKRKPVELRMVIQLDRKHFQIFQAILAHCRKHRESEKLREIVDEMNRVEAEKASAYIAAKSSDDDVPY</sequence>
<dbReference type="EMBL" id="LT591897">
    <property type="protein sequence ID" value="SBQ20204.1"/>
    <property type="molecule type" value="Genomic_DNA"/>
</dbReference>
<protein>
    <submittedName>
        <fullName evidence="1">Uncharacterized protein</fullName>
    </submittedName>
</protein>
<accession>A0AB74ECZ3</accession>